<dbReference type="Pfam" id="PF05930">
    <property type="entry name" value="Phage_AlpA"/>
    <property type="match status" value="1"/>
</dbReference>
<reference evidence="1 2" key="1">
    <citation type="submission" date="2019-10" db="EMBL/GenBank/DDBJ databases">
        <title>Glaciimonas soli sp. nov., a psychrophilic bacterium isolated from the forest soil of a high elevation mountain in Taiwan.</title>
        <authorList>
            <person name="Wang L.-T."/>
            <person name="Shieh W.Y."/>
        </authorList>
    </citation>
    <scope>NUCLEOTIDE SEQUENCE [LARGE SCALE GENOMIC DNA]</scope>
    <source>
        <strain evidence="1 2">GS1</strain>
    </source>
</reference>
<comment type="caution">
    <text evidence="1">The sequence shown here is derived from an EMBL/GenBank/DDBJ whole genome shotgun (WGS) entry which is preliminary data.</text>
</comment>
<dbReference type="InterPro" id="IPR010260">
    <property type="entry name" value="AlpA"/>
</dbReference>
<accession>A0A843YS94</accession>
<evidence type="ECO:0000313" key="1">
    <source>
        <dbReference type="EMBL" id="MQR00231.1"/>
    </source>
</evidence>
<organism evidence="1 2">
    <name type="scientific">Glaciimonas soli</name>
    <dbReference type="NCBI Taxonomy" id="2590999"/>
    <lineage>
        <taxon>Bacteria</taxon>
        <taxon>Pseudomonadati</taxon>
        <taxon>Pseudomonadota</taxon>
        <taxon>Betaproteobacteria</taxon>
        <taxon>Burkholderiales</taxon>
        <taxon>Oxalobacteraceae</taxon>
        <taxon>Glaciimonas</taxon>
    </lineage>
</organism>
<name>A0A843YS94_9BURK</name>
<evidence type="ECO:0000313" key="2">
    <source>
        <dbReference type="Proteomes" id="UP000451565"/>
    </source>
</evidence>
<dbReference type="PANTHER" id="PTHR36154:SF1">
    <property type="entry name" value="DNA-BINDING TRANSCRIPTIONAL ACTIVATOR ALPA"/>
    <property type="match status" value="1"/>
</dbReference>
<protein>
    <submittedName>
        <fullName evidence="1">AlpA family phage regulatory protein</fullName>
    </submittedName>
</protein>
<dbReference type="Gene3D" id="1.10.238.160">
    <property type="match status" value="1"/>
</dbReference>
<proteinExistence type="predicted"/>
<dbReference type="AlphaFoldDB" id="A0A843YS94"/>
<keyword evidence="2" id="KW-1185">Reference proteome</keyword>
<gene>
    <name evidence="1" type="ORF">GEV47_06010</name>
</gene>
<dbReference type="Proteomes" id="UP000451565">
    <property type="component" value="Unassembled WGS sequence"/>
</dbReference>
<dbReference type="EMBL" id="WINI01000002">
    <property type="protein sequence ID" value="MQR00231.1"/>
    <property type="molecule type" value="Genomic_DNA"/>
</dbReference>
<dbReference type="InterPro" id="IPR052931">
    <property type="entry name" value="Prophage_regulatory_activator"/>
</dbReference>
<sequence>MTFLRRKEVEAMTGLSRSYIYASMAEGTFPNNVSVGLKGVRWVQSEIHTWCLEKLKNRK</sequence>
<dbReference type="PANTHER" id="PTHR36154">
    <property type="entry name" value="DNA-BINDING TRANSCRIPTIONAL ACTIVATOR ALPA"/>
    <property type="match status" value="1"/>
</dbReference>